<gene>
    <name evidence="2" type="ORF">DFP90_10773</name>
</gene>
<evidence type="ECO:0000256" key="1">
    <source>
        <dbReference type="SAM" id="MobiDB-lite"/>
    </source>
</evidence>
<keyword evidence="3" id="KW-1185">Reference proteome</keyword>
<proteinExistence type="predicted"/>
<accession>A0A3D9HGH9</accession>
<dbReference type="Proteomes" id="UP000256845">
    <property type="component" value="Unassembled WGS sequence"/>
</dbReference>
<name>A0A3D9HGH9_9PROT</name>
<evidence type="ECO:0000313" key="3">
    <source>
        <dbReference type="Proteomes" id="UP000256845"/>
    </source>
</evidence>
<evidence type="ECO:0000313" key="2">
    <source>
        <dbReference type="EMBL" id="RED48570.1"/>
    </source>
</evidence>
<sequence length="992" mass="110534">MKPAKCHTPLSLNVISRFKASQFPQQSHPARPKPTTFRMGLNGTLVWLFLFTVTCPVVPVSAFGADSGTALFEQLFGFSPDEASSMFFHVETKRGIVLHDALPAIRDREIIYLDIMALAQTANFAIRRDGERISGWIRQPERLFDLNIPAHTVRIREEYSSIAENDFLIRENRIFVNWKRLNDWFQLKADIDSQSQRMLLSGSPVPAESRIIREQDRARLQNSRNQQNTEAPKDWVDGEHQLISMPSLSTSISGTYRDNKDSDAQFTSRTQNIVQADFLGSHAKLVSVANSETGLSDLRVSFSRAEFDDSFPYTRLSLGDVTGYSTINGSPAAQGLGFGISNRPLQTPDVFGEETFEGDGPPGWEVELYRNGQFIDFQYVSDNGRYRFEDVNLNGGVNDMRIVFYGPEGQVQTQEKTLIANAGRPSKGNLWYAFSAVDDNRTLLGYNESLLEDNTDDETGDSHPVYAANIIYGISNNLSAHLSLSHTTNDDGRYGFTGVGIRHSIASVPYALDLTQGHEFANGQALKFSSRLPFFNRSVSVNHNEYFSFAGLTNEEGDAYLERETDIFFSLPHATLNDWQSRSWRLQNTFNIDRQETTDQKTEIALAPNLSLSTPYGTLSNTFRLTWQQSDNGSASRNGEGSLSYQNRWEDLTLRSRLSYDVTPEQSFNNADFRLSKSINENWNLTASVTQGLKAERTTGFSMGVLTKNSHSDLGSSLTMNSSGDLSLSFSLSFGLQDDASEGGVTMRRPEGLSSGAVLARVFSDLNRNGVYDPGEPGLPNVVVQTLSRQATTNNDGLAHLTSLGVNHPIKIFLDQNTLESPFYLNADNQWKVRLKTGILLPLDIPLVPTGEITGQIMLKGRYADNSPMQRPLQGIQLELLNEASDDVREAVSIFDGSFLFASVPLGKYRLRVKTPETQVYGQLVTCADPEKALVIEKQGQLLTIPEFTCSFVDSTFRPLNPANGKGPRSGPGKSQPLDDRQLIPEEIRDWW</sequence>
<dbReference type="InterPro" id="IPR013783">
    <property type="entry name" value="Ig-like_fold"/>
</dbReference>
<evidence type="ECO:0008006" key="4">
    <source>
        <dbReference type="Google" id="ProtNLM"/>
    </source>
</evidence>
<dbReference type="Gene3D" id="2.60.40.10">
    <property type="entry name" value="Immunoglobulins"/>
    <property type="match status" value="1"/>
</dbReference>
<comment type="caution">
    <text evidence="2">The sequence shown here is derived from an EMBL/GenBank/DDBJ whole genome shotgun (WGS) entry which is preliminary data.</text>
</comment>
<dbReference type="OrthoDB" id="121544at2"/>
<dbReference type="RefSeq" id="WP_147301037.1">
    <property type="nucleotide sequence ID" value="NZ_QRDW01000007.1"/>
</dbReference>
<feature type="region of interest" description="Disordered" evidence="1">
    <location>
        <begin position="961"/>
        <end position="980"/>
    </location>
</feature>
<protein>
    <recommendedName>
        <fullName evidence="4">Outer membrane usher protein FimD/PapC</fullName>
    </recommendedName>
</protein>
<dbReference type="SUPFAM" id="SSF117074">
    <property type="entry name" value="Hypothetical protein PA1324"/>
    <property type="match status" value="1"/>
</dbReference>
<organism evidence="2 3">
    <name type="scientific">Aestuariispira insulae</name>
    <dbReference type="NCBI Taxonomy" id="1461337"/>
    <lineage>
        <taxon>Bacteria</taxon>
        <taxon>Pseudomonadati</taxon>
        <taxon>Pseudomonadota</taxon>
        <taxon>Alphaproteobacteria</taxon>
        <taxon>Rhodospirillales</taxon>
        <taxon>Kiloniellaceae</taxon>
        <taxon>Aestuariispira</taxon>
    </lineage>
</organism>
<dbReference type="EMBL" id="QRDW01000007">
    <property type="protein sequence ID" value="RED48570.1"/>
    <property type="molecule type" value="Genomic_DNA"/>
</dbReference>
<reference evidence="2 3" key="1">
    <citation type="submission" date="2018-07" db="EMBL/GenBank/DDBJ databases">
        <title>Genomic Encyclopedia of Type Strains, Phase III (KMG-III): the genomes of soil and plant-associated and newly described type strains.</title>
        <authorList>
            <person name="Whitman W."/>
        </authorList>
    </citation>
    <scope>NUCLEOTIDE SEQUENCE [LARGE SCALE GENOMIC DNA]</scope>
    <source>
        <strain evidence="2 3">CECT 8488</strain>
    </source>
</reference>
<dbReference type="AlphaFoldDB" id="A0A3D9HGH9"/>